<sequence length="492" mass="55404">MSSGGDVRFAHTVFAVREDEKDGREPEFLNQPFKLNAVHHSSTSILFRLSIAITDTDSAHNKTILYLQITPDRIASLRHATCDTADASDERPPCLERVRQRLGAKRFVTRLQLRLHRGLHAQLIAPAGFAREQAGVKPPDSPTQQTLASITSLATASTFSLYLPHNVLPMAKVQAFIEAVRQFPNLTAAQRQSYERVVDLRRLYNGKGGIVFTPEVVHSGSPLRDGEDNRAITLDTTESQSCASTVPFDTVPRDQASPPPQYDECGKEGQQPSAAAIVDDILPEYDNTERQSNASNAAKRGLQHCGSEEIDLRTSSKRIYLQRPFTTTYTTARNANRPKEKSQSPLIDSECSGSHSRLVYLLEQQCQHIQRLQADIKELERRNKELEGWHDEIEETCCEIENRQKETDETLESLLVHTGELDDECEKLGKQVPDICDNMEDWVKDNLGDAMKEYMDKWFEENMAKTVNGYIHDKVAAQIADTKARMRKALQD</sequence>
<evidence type="ECO:0000313" key="3">
    <source>
        <dbReference type="EMBL" id="KXH45932.1"/>
    </source>
</evidence>
<dbReference type="OrthoDB" id="4844787at2759"/>
<keyword evidence="1" id="KW-0175">Coiled coil</keyword>
<dbReference type="AlphaFoldDB" id="A0A135TCP6"/>
<feature type="coiled-coil region" evidence="1">
    <location>
        <begin position="362"/>
        <end position="396"/>
    </location>
</feature>
<feature type="region of interest" description="Disordered" evidence="2">
    <location>
        <begin position="242"/>
        <end position="268"/>
    </location>
</feature>
<gene>
    <name evidence="3" type="ORF">CSAL01_09160</name>
</gene>
<comment type="caution">
    <text evidence="3">The sequence shown here is derived from an EMBL/GenBank/DDBJ whole genome shotgun (WGS) entry which is preliminary data.</text>
</comment>
<accession>A0A135TCP6</accession>
<evidence type="ECO:0000313" key="4">
    <source>
        <dbReference type="Proteomes" id="UP000070121"/>
    </source>
</evidence>
<proteinExistence type="predicted"/>
<organism evidence="3 4">
    <name type="scientific">Colletotrichum salicis</name>
    <dbReference type="NCBI Taxonomy" id="1209931"/>
    <lineage>
        <taxon>Eukaryota</taxon>
        <taxon>Fungi</taxon>
        <taxon>Dikarya</taxon>
        <taxon>Ascomycota</taxon>
        <taxon>Pezizomycotina</taxon>
        <taxon>Sordariomycetes</taxon>
        <taxon>Hypocreomycetidae</taxon>
        <taxon>Glomerellales</taxon>
        <taxon>Glomerellaceae</taxon>
        <taxon>Colletotrichum</taxon>
        <taxon>Colletotrichum acutatum species complex</taxon>
    </lineage>
</organism>
<reference evidence="3 4" key="1">
    <citation type="submission" date="2014-02" db="EMBL/GenBank/DDBJ databases">
        <title>The genome sequence of Colletotrichum salicis CBS 607.94.</title>
        <authorList>
            <person name="Baroncelli R."/>
            <person name="Thon M.R."/>
        </authorList>
    </citation>
    <scope>NUCLEOTIDE SEQUENCE [LARGE SCALE GENOMIC DNA]</scope>
    <source>
        <strain evidence="3 4">CBS 607.94</strain>
    </source>
</reference>
<dbReference type="Proteomes" id="UP000070121">
    <property type="component" value="Unassembled WGS sequence"/>
</dbReference>
<protein>
    <submittedName>
        <fullName evidence="3">Uncharacterized protein</fullName>
    </submittedName>
</protein>
<name>A0A135TCP6_9PEZI</name>
<keyword evidence="4" id="KW-1185">Reference proteome</keyword>
<evidence type="ECO:0000256" key="1">
    <source>
        <dbReference type="SAM" id="Coils"/>
    </source>
</evidence>
<dbReference type="EMBL" id="JFFI01002024">
    <property type="protein sequence ID" value="KXH45932.1"/>
    <property type="molecule type" value="Genomic_DNA"/>
</dbReference>
<evidence type="ECO:0000256" key="2">
    <source>
        <dbReference type="SAM" id="MobiDB-lite"/>
    </source>
</evidence>